<evidence type="ECO:0000256" key="1">
    <source>
        <dbReference type="ARBA" id="ARBA00022741"/>
    </source>
</evidence>
<evidence type="ECO:0000256" key="2">
    <source>
        <dbReference type="ARBA" id="ARBA00022840"/>
    </source>
</evidence>
<dbReference type="EMBL" id="CAMXCT010002124">
    <property type="protein sequence ID" value="CAI3995854.1"/>
    <property type="molecule type" value="Genomic_DNA"/>
</dbReference>
<sequence length="1569" mass="169757">MKLMWLLALALFRCVEGLSLDVGSCEASSNVNFCNYAFDKNLSSAWASSGPAPQWVEGRIAGGIYASLGSYTIISVPGNPNLAPTAWRLEGVEPYTETRQTLDEVTGHIWYDGDAAIRNLGGLTSWRSYQLTMLQGLGTQLAIAELQLMPKMGYTFELSDWNPCSVTCGGGTQDRNVTCKGSDGVSYSDNRCTTGEPPARSRICGTGICACEGGLACGASCTASSSATADLGCIVALDGAVLSAWTSGAPPPQWLEYDLGKVRTLEKFTITSGVCTVCHLQEGPSIISLQATNQGPEISGRSWLQLRQPFSVGSVWSSGETRRFNLPEGSSAFQYWRLYFHETFGAGGTVYKVHVAEVGLFGPPTEFRLSVGPWQECEPLGGTYACGDGISRRTVNCYDDENYPQALENCENGPETPKEKGCSLDCPLLQIAGATPHPEFFGILRKLQRQVGGFDRPLDALLLAAHDILETSETPHAARGFLLRGPPGSGKSHLAQEFAAVVSHQSLKQVPTLHADAAEGPRGIEAFQAALQLATQRGRKHRDVVSGESISLEVLILEGAETLGPRWESNDEKEDLDLRQVLADRLLWELHLWHLHSLPVLLLVPWTSLMTEPVMICGPRAVEASITLPIPLNIKQREEVLRVCSRHLNLNDDLLLWLAEFTGGFLPCDLVALCRSAALLAVRAAQNAGCEVQVKKEHFQKARSAMNPTPMRAAEQQRATEAGLGLEEIIGQAEAVRRLREEVVKPLKSWQQLNFSTLDPPLLLLLSGQPGSGKSFVARQLVAELHWHLFVASPADLLASRVGAAEKRTAQLLAAARHCAPSAVLLEEMENLVPKMEKDNLEGSETCVTYVLRSELDTLQERRRQFRSAALDPLAAEALCLIICTTKHLELLAPWLLAPQRCAMHVPLTSKLTEEDMLQLLQRSSHGKASEATLRAGAEALCKVACSASDAAAICRIAAVSAVRRVTLTAQWMAKIRCAAYQVPMTSDPSPGELDGALYKGIGYADDNNGTTDVDGILVTRFAGEEFEVRCKVVGGTLTFGTGRRAVLRPVPLLMGCYADSFSARDLPEYQGVQTQADACFGSQYFGIQMRGKCYCGDSYGRYGVKLPNRTAGLTGCDCNGPYFAYEANCVWEQSTGRFGDETMLPLRVESVGSNSAQILAVVEADARIRCNVTAAGATSAPSTSASCTNQGCTLSMGNLEASTTYTLLCRAEANDGHRSERLATLLVRTLDPALPPITMTPTRAPLDLSEPYYVLSTTRPPVIKIPHGVAPWDWLWVPTTLMGCLALGFAIHCCARGKNALVLESLDLPHTFWLIWELLLVVDLSLGVGLLLDILHGRFEREAPYWDVLGVVQASVLFFEAAIHGAAFLGFGALPALARILATQVLKRRSGNSWTLHRYKGVQHRLGSRQQQSALPPELDTDQNPSPLHYLPGASLWAVCRASSHDLELVIPYKVGINSFHFLGSVVQFFCATFFVSHPWQVAVSLGVAISAMCFTLLLAIVMALALMRAHHVASSGLIRLAPEELGNLRAAAAPAVASAAPPRVGLKGAPSAKAPRSLGKAQTQRRT</sequence>
<dbReference type="InterPro" id="IPR000884">
    <property type="entry name" value="TSP1_rpt"/>
</dbReference>
<dbReference type="SMART" id="SM00209">
    <property type="entry name" value="TSP1"/>
    <property type="match status" value="1"/>
</dbReference>
<dbReference type="Pfam" id="PF19030">
    <property type="entry name" value="TSP1_ADAMTS"/>
    <property type="match status" value="1"/>
</dbReference>
<dbReference type="InterPro" id="IPR003593">
    <property type="entry name" value="AAA+_ATPase"/>
</dbReference>
<dbReference type="Pfam" id="PF00004">
    <property type="entry name" value="AAA"/>
    <property type="match status" value="1"/>
</dbReference>
<proteinExistence type="predicted"/>
<dbReference type="GO" id="GO:0051301">
    <property type="term" value="P:cell division"/>
    <property type="evidence" value="ECO:0007669"/>
    <property type="project" value="UniProtKB-KW"/>
</dbReference>
<dbReference type="Gene3D" id="2.20.100.10">
    <property type="entry name" value="Thrombospondin type-1 (TSP1) repeat"/>
    <property type="match status" value="1"/>
</dbReference>
<evidence type="ECO:0000256" key="3">
    <source>
        <dbReference type="SAM" id="MobiDB-lite"/>
    </source>
</evidence>
<feature type="domain" description="AAA+ ATPase" evidence="6">
    <location>
        <begin position="760"/>
        <end position="908"/>
    </location>
</feature>
<name>A0A9P1FZX8_9DINO</name>
<keyword evidence="4" id="KW-1133">Transmembrane helix</keyword>
<dbReference type="InterPro" id="IPR050168">
    <property type="entry name" value="AAA_ATPase_domain"/>
</dbReference>
<keyword evidence="4" id="KW-0472">Membrane</keyword>
<protein>
    <submittedName>
        <fullName evidence="8">Cell division cycle protein 48 homolog AF_1297</fullName>
    </submittedName>
</protein>
<dbReference type="InterPro" id="IPR027417">
    <property type="entry name" value="P-loop_NTPase"/>
</dbReference>
<dbReference type="PROSITE" id="PS50092">
    <property type="entry name" value="TSP1"/>
    <property type="match status" value="1"/>
</dbReference>
<dbReference type="Proteomes" id="UP001152797">
    <property type="component" value="Unassembled WGS sequence"/>
</dbReference>
<dbReference type="SUPFAM" id="SSF52540">
    <property type="entry name" value="P-loop containing nucleoside triphosphate hydrolases"/>
    <property type="match status" value="2"/>
</dbReference>
<dbReference type="SMART" id="SM00382">
    <property type="entry name" value="AAA"/>
    <property type="match status" value="2"/>
</dbReference>
<evidence type="ECO:0000313" key="9">
    <source>
        <dbReference type="Proteomes" id="UP001152797"/>
    </source>
</evidence>
<dbReference type="EMBL" id="CAMXCT020002124">
    <property type="protein sequence ID" value="CAL1149229.1"/>
    <property type="molecule type" value="Genomic_DNA"/>
</dbReference>
<dbReference type="PANTHER" id="PTHR23077:SF171">
    <property type="entry name" value="NUCLEAR VALOSIN-CONTAINING PROTEIN-LIKE"/>
    <property type="match status" value="1"/>
</dbReference>
<feature type="transmembrane region" description="Helical" evidence="4">
    <location>
        <begin position="1456"/>
        <end position="1477"/>
    </location>
</feature>
<dbReference type="InterPro" id="IPR036383">
    <property type="entry name" value="TSP1_rpt_sf"/>
</dbReference>
<keyword evidence="8" id="KW-0131">Cell cycle</keyword>
<evidence type="ECO:0000313" key="8">
    <source>
        <dbReference type="EMBL" id="CAL4783166.1"/>
    </source>
</evidence>
<evidence type="ECO:0000313" key="7">
    <source>
        <dbReference type="EMBL" id="CAI3995854.1"/>
    </source>
</evidence>
<dbReference type="SUPFAM" id="SSF49785">
    <property type="entry name" value="Galactose-binding domain-like"/>
    <property type="match status" value="1"/>
</dbReference>
<dbReference type="Gene3D" id="2.60.120.260">
    <property type="entry name" value="Galactose-binding domain-like"/>
    <property type="match status" value="1"/>
</dbReference>
<dbReference type="PANTHER" id="PTHR23077">
    <property type="entry name" value="AAA-FAMILY ATPASE"/>
    <property type="match status" value="1"/>
</dbReference>
<dbReference type="OrthoDB" id="412680at2759"/>
<keyword evidence="1" id="KW-0547">Nucleotide-binding</keyword>
<evidence type="ECO:0000256" key="5">
    <source>
        <dbReference type="SAM" id="SignalP"/>
    </source>
</evidence>
<feature type="chain" id="PRO_5043272385" evidence="5">
    <location>
        <begin position="18"/>
        <end position="1569"/>
    </location>
</feature>
<accession>A0A9P1FZX8</accession>
<keyword evidence="2" id="KW-0067">ATP-binding</keyword>
<dbReference type="Gene3D" id="1.10.8.60">
    <property type="match status" value="1"/>
</dbReference>
<keyword evidence="4" id="KW-0812">Transmembrane</keyword>
<feature type="region of interest" description="Disordered" evidence="3">
    <location>
        <begin position="1538"/>
        <end position="1569"/>
    </location>
</feature>
<comment type="caution">
    <text evidence="7">The sequence shown here is derived from an EMBL/GenBank/DDBJ whole genome shotgun (WGS) entry which is preliminary data.</text>
</comment>
<reference evidence="8 9" key="2">
    <citation type="submission" date="2024-05" db="EMBL/GenBank/DDBJ databases">
        <authorList>
            <person name="Chen Y."/>
            <person name="Shah S."/>
            <person name="Dougan E. K."/>
            <person name="Thang M."/>
            <person name="Chan C."/>
        </authorList>
    </citation>
    <scope>NUCLEOTIDE SEQUENCE [LARGE SCALE GENOMIC DNA]</scope>
</reference>
<reference evidence="7" key="1">
    <citation type="submission" date="2022-10" db="EMBL/GenBank/DDBJ databases">
        <authorList>
            <person name="Chen Y."/>
            <person name="Dougan E. K."/>
            <person name="Chan C."/>
            <person name="Rhodes N."/>
            <person name="Thang M."/>
        </authorList>
    </citation>
    <scope>NUCLEOTIDE SEQUENCE</scope>
</reference>
<dbReference type="SUPFAM" id="SSF82895">
    <property type="entry name" value="TSP-1 type 1 repeat"/>
    <property type="match status" value="1"/>
</dbReference>
<dbReference type="GO" id="GO:0005524">
    <property type="term" value="F:ATP binding"/>
    <property type="evidence" value="ECO:0007669"/>
    <property type="project" value="UniProtKB-KW"/>
</dbReference>
<feature type="transmembrane region" description="Helical" evidence="4">
    <location>
        <begin position="1275"/>
        <end position="1295"/>
    </location>
</feature>
<feature type="transmembrane region" description="Helical" evidence="4">
    <location>
        <begin position="1315"/>
        <end position="1337"/>
    </location>
</feature>
<dbReference type="EMBL" id="CAMXCT030002124">
    <property type="protein sequence ID" value="CAL4783166.1"/>
    <property type="molecule type" value="Genomic_DNA"/>
</dbReference>
<gene>
    <name evidence="7" type="ORF">C1SCF055_LOCUS22379</name>
</gene>
<feature type="transmembrane region" description="Helical" evidence="4">
    <location>
        <begin position="1483"/>
        <end position="1508"/>
    </location>
</feature>
<evidence type="ECO:0000256" key="4">
    <source>
        <dbReference type="SAM" id="Phobius"/>
    </source>
</evidence>
<dbReference type="Gene3D" id="3.40.50.300">
    <property type="entry name" value="P-loop containing nucleotide triphosphate hydrolases"/>
    <property type="match status" value="1"/>
</dbReference>
<organism evidence="7">
    <name type="scientific">Cladocopium goreaui</name>
    <dbReference type="NCBI Taxonomy" id="2562237"/>
    <lineage>
        <taxon>Eukaryota</taxon>
        <taxon>Sar</taxon>
        <taxon>Alveolata</taxon>
        <taxon>Dinophyceae</taxon>
        <taxon>Suessiales</taxon>
        <taxon>Symbiodiniaceae</taxon>
        <taxon>Cladocopium</taxon>
    </lineage>
</organism>
<evidence type="ECO:0000259" key="6">
    <source>
        <dbReference type="SMART" id="SM00382"/>
    </source>
</evidence>
<feature type="signal peptide" evidence="5">
    <location>
        <begin position="1"/>
        <end position="17"/>
    </location>
</feature>
<dbReference type="InterPro" id="IPR003959">
    <property type="entry name" value="ATPase_AAA_core"/>
</dbReference>
<feature type="domain" description="AAA+ ATPase" evidence="6">
    <location>
        <begin position="477"/>
        <end position="645"/>
    </location>
</feature>
<dbReference type="GO" id="GO:0016887">
    <property type="term" value="F:ATP hydrolysis activity"/>
    <property type="evidence" value="ECO:0007669"/>
    <property type="project" value="InterPro"/>
</dbReference>
<keyword evidence="5" id="KW-0732">Signal</keyword>
<keyword evidence="8" id="KW-0132">Cell division</keyword>
<feature type="transmembrane region" description="Helical" evidence="4">
    <location>
        <begin position="1357"/>
        <end position="1383"/>
    </location>
</feature>
<keyword evidence="9" id="KW-1185">Reference proteome</keyword>
<dbReference type="InterPro" id="IPR008979">
    <property type="entry name" value="Galactose-bd-like_sf"/>
</dbReference>